<name>A0A8T0UX60_PANVG</name>
<proteinExistence type="predicted"/>
<reference evidence="1" key="1">
    <citation type="submission" date="2020-05" db="EMBL/GenBank/DDBJ databases">
        <title>WGS assembly of Panicum virgatum.</title>
        <authorList>
            <person name="Lovell J.T."/>
            <person name="Jenkins J."/>
            <person name="Shu S."/>
            <person name="Juenger T.E."/>
            <person name="Schmutz J."/>
        </authorList>
    </citation>
    <scope>NUCLEOTIDE SEQUENCE</scope>
    <source>
        <strain evidence="1">AP13</strain>
    </source>
</reference>
<dbReference type="Proteomes" id="UP000823388">
    <property type="component" value="Chromosome 3K"/>
</dbReference>
<dbReference type="EMBL" id="CM029041">
    <property type="protein sequence ID" value="KAG2628862.1"/>
    <property type="molecule type" value="Genomic_DNA"/>
</dbReference>
<gene>
    <name evidence="1" type="ORF">PVAP13_3KG419127</name>
</gene>
<evidence type="ECO:0000313" key="2">
    <source>
        <dbReference type="Proteomes" id="UP000823388"/>
    </source>
</evidence>
<organism evidence="1 2">
    <name type="scientific">Panicum virgatum</name>
    <name type="common">Blackwell switchgrass</name>
    <dbReference type="NCBI Taxonomy" id="38727"/>
    <lineage>
        <taxon>Eukaryota</taxon>
        <taxon>Viridiplantae</taxon>
        <taxon>Streptophyta</taxon>
        <taxon>Embryophyta</taxon>
        <taxon>Tracheophyta</taxon>
        <taxon>Spermatophyta</taxon>
        <taxon>Magnoliopsida</taxon>
        <taxon>Liliopsida</taxon>
        <taxon>Poales</taxon>
        <taxon>Poaceae</taxon>
        <taxon>PACMAD clade</taxon>
        <taxon>Panicoideae</taxon>
        <taxon>Panicodae</taxon>
        <taxon>Paniceae</taxon>
        <taxon>Panicinae</taxon>
        <taxon>Panicum</taxon>
        <taxon>Panicum sect. Hiantes</taxon>
    </lineage>
</organism>
<keyword evidence="2" id="KW-1185">Reference proteome</keyword>
<sequence length="65" mass="7766">MYQKIQILGDFQIWVDDYNMVNFVPLDLRKESSIQYVLSYIDSFIHYGEDADVKVRDFDPPEDDD</sequence>
<protein>
    <submittedName>
        <fullName evidence="1">Uncharacterized protein</fullName>
    </submittedName>
</protein>
<dbReference type="AlphaFoldDB" id="A0A8T0UX60"/>
<comment type="caution">
    <text evidence="1">The sequence shown here is derived from an EMBL/GenBank/DDBJ whole genome shotgun (WGS) entry which is preliminary data.</text>
</comment>
<evidence type="ECO:0000313" key="1">
    <source>
        <dbReference type="EMBL" id="KAG2628862.1"/>
    </source>
</evidence>
<accession>A0A8T0UX60</accession>